<dbReference type="InterPro" id="IPR052700">
    <property type="entry name" value="Carb_kinase_PfkB-like"/>
</dbReference>
<evidence type="ECO:0000256" key="2">
    <source>
        <dbReference type="ARBA" id="ARBA00022679"/>
    </source>
</evidence>
<dbReference type="GO" id="GO:0008673">
    <property type="term" value="F:2-dehydro-3-deoxygluconokinase activity"/>
    <property type="evidence" value="ECO:0007669"/>
    <property type="project" value="UniProtKB-EC"/>
</dbReference>
<dbReference type="CDD" id="cd01166">
    <property type="entry name" value="KdgK"/>
    <property type="match status" value="1"/>
</dbReference>
<dbReference type="EC" id="2.7.1.45" evidence="5"/>
<organism evidence="5 6">
    <name type="scientific">Runella defluvii</name>
    <dbReference type="NCBI Taxonomy" id="370973"/>
    <lineage>
        <taxon>Bacteria</taxon>
        <taxon>Pseudomonadati</taxon>
        <taxon>Bacteroidota</taxon>
        <taxon>Cytophagia</taxon>
        <taxon>Cytophagales</taxon>
        <taxon>Spirosomataceae</taxon>
        <taxon>Runella</taxon>
    </lineage>
</organism>
<evidence type="ECO:0000256" key="3">
    <source>
        <dbReference type="ARBA" id="ARBA00022777"/>
    </source>
</evidence>
<keyword evidence="3 5" id="KW-0418">Kinase</keyword>
<feature type="domain" description="Carbohydrate kinase PfkB" evidence="4">
    <location>
        <begin position="12"/>
        <end position="332"/>
    </location>
</feature>
<dbReference type="Proteomes" id="UP000541352">
    <property type="component" value="Unassembled WGS sequence"/>
</dbReference>
<dbReference type="Pfam" id="PF00294">
    <property type="entry name" value="PfkB"/>
    <property type="match status" value="1"/>
</dbReference>
<dbReference type="RefSeq" id="WP_229601420.1">
    <property type="nucleotide sequence ID" value="NZ_JACIBY010000011.1"/>
</dbReference>
<protein>
    <submittedName>
        <fullName evidence="5">2-dehydro-3-deoxygluconokinase</fullName>
        <ecNumber evidence="5">2.7.1.45</ecNumber>
    </submittedName>
</protein>
<reference evidence="5 6" key="1">
    <citation type="submission" date="2020-08" db="EMBL/GenBank/DDBJ databases">
        <title>Genomic Encyclopedia of Type Strains, Phase IV (KMG-IV): sequencing the most valuable type-strain genomes for metagenomic binning, comparative biology and taxonomic classification.</title>
        <authorList>
            <person name="Goeker M."/>
        </authorList>
    </citation>
    <scope>NUCLEOTIDE SEQUENCE [LARGE SCALE GENOMIC DNA]</scope>
    <source>
        <strain evidence="5 6">DSM 17976</strain>
    </source>
</reference>
<dbReference type="PANTHER" id="PTHR43320">
    <property type="entry name" value="SUGAR KINASE"/>
    <property type="match status" value="1"/>
</dbReference>
<dbReference type="EMBL" id="JACIBY010000011">
    <property type="protein sequence ID" value="MBB3840505.1"/>
    <property type="molecule type" value="Genomic_DNA"/>
</dbReference>
<evidence type="ECO:0000259" key="4">
    <source>
        <dbReference type="Pfam" id="PF00294"/>
    </source>
</evidence>
<dbReference type="InterPro" id="IPR011611">
    <property type="entry name" value="PfkB_dom"/>
</dbReference>
<dbReference type="Gene3D" id="3.40.1190.20">
    <property type="match status" value="1"/>
</dbReference>
<dbReference type="SUPFAM" id="SSF53613">
    <property type="entry name" value="Ribokinase-like"/>
    <property type="match status" value="1"/>
</dbReference>
<sequence>MDIKNNVGLGTICCFGEVLLRFSPQFNGEWIKQANMPVFVGGAELNVANALANWNIPVRYSTIMPENQLSVEIKEYLTQKGIDTAGIRHFGSRIGAYYLPQGADLKNAGVIYDRAFSSFSELAVGKVNWEEVLEGCSWFHFSAISPALNQDVADACKEALEVASRKGLTISVDLNYRAKLWQYGKKPVEIMPELVKYCDVIMGNIWAANTLLGIPVDKTVEEVHTQERYLAHSITTAEALQAAYPKCKAVAHTFRFDAFGQGIEYYTTLYKDGQQYVSPEFTTEKVVDKVGSGDCFMGGLIYGLSQHHAPQDIIDFAAAAAFGKLQEYGDATQQRVEDVQETLQSLLSN</sequence>
<evidence type="ECO:0000256" key="1">
    <source>
        <dbReference type="ARBA" id="ARBA00010688"/>
    </source>
</evidence>
<comment type="similarity">
    <text evidence="1">Belongs to the carbohydrate kinase PfkB family.</text>
</comment>
<dbReference type="PANTHER" id="PTHR43320:SF2">
    <property type="entry name" value="2-DEHYDRO-3-DEOXYGLUCONOKINASE_2-DEHYDRO-3-DEOXYGALACTONOKINASE"/>
    <property type="match status" value="1"/>
</dbReference>
<accession>A0A7W5ZPS2</accession>
<dbReference type="InterPro" id="IPR029056">
    <property type="entry name" value="Ribokinase-like"/>
</dbReference>
<evidence type="ECO:0000313" key="5">
    <source>
        <dbReference type="EMBL" id="MBB3840505.1"/>
    </source>
</evidence>
<comment type="caution">
    <text evidence="5">The sequence shown here is derived from an EMBL/GenBank/DDBJ whole genome shotgun (WGS) entry which is preliminary data.</text>
</comment>
<name>A0A7W5ZPS2_9BACT</name>
<proteinExistence type="inferred from homology"/>
<keyword evidence="2 5" id="KW-0808">Transferase</keyword>
<gene>
    <name evidence="5" type="ORF">FHS57_004525</name>
</gene>
<evidence type="ECO:0000313" key="6">
    <source>
        <dbReference type="Proteomes" id="UP000541352"/>
    </source>
</evidence>
<dbReference type="AlphaFoldDB" id="A0A7W5ZPS2"/>
<keyword evidence="6" id="KW-1185">Reference proteome</keyword>